<feature type="transmembrane region" description="Helical" evidence="1">
    <location>
        <begin position="63"/>
        <end position="85"/>
    </location>
</feature>
<proteinExistence type="predicted"/>
<evidence type="ECO:0008006" key="4">
    <source>
        <dbReference type="Google" id="ProtNLM"/>
    </source>
</evidence>
<keyword evidence="1" id="KW-1133">Transmembrane helix</keyword>
<feature type="transmembrane region" description="Helical" evidence="1">
    <location>
        <begin position="91"/>
        <end position="115"/>
    </location>
</feature>
<gene>
    <name evidence="2" type="ORF">ACFPWU_07230</name>
</gene>
<keyword evidence="1" id="KW-0472">Membrane</keyword>
<accession>A0ABW1QY62</accession>
<keyword evidence="3" id="KW-1185">Reference proteome</keyword>
<feature type="transmembrane region" description="Helical" evidence="1">
    <location>
        <begin position="35"/>
        <end position="56"/>
    </location>
</feature>
<keyword evidence="1" id="KW-0812">Transmembrane</keyword>
<evidence type="ECO:0000313" key="3">
    <source>
        <dbReference type="Proteomes" id="UP001596098"/>
    </source>
</evidence>
<name>A0ABW1QY62_9ACTN</name>
<protein>
    <recommendedName>
        <fullName evidence="4">SPW repeat-containing protein</fullName>
    </recommendedName>
</protein>
<reference evidence="3" key="1">
    <citation type="journal article" date="2019" name="Int. J. Syst. Evol. Microbiol.">
        <title>The Global Catalogue of Microorganisms (GCM) 10K type strain sequencing project: providing services to taxonomists for standard genome sequencing and annotation.</title>
        <authorList>
            <consortium name="The Broad Institute Genomics Platform"/>
            <consortium name="The Broad Institute Genome Sequencing Center for Infectious Disease"/>
            <person name="Wu L."/>
            <person name="Ma J."/>
        </authorList>
    </citation>
    <scope>NUCLEOTIDE SEQUENCE [LARGE SCALE GENOMIC DNA]</scope>
    <source>
        <strain evidence="3">DFY28</strain>
    </source>
</reference>
<dbReference type="Proteomes" id="UP001596098">
    <property type="component" value="Unassembled WGS sequence"/>
</dbReference>
<evidence type="ECO:0000313" key="2">
    <source>
        <dbReference type="EMBL" id="MFC6153459.1"/>
    </source>
</evidence>
<dbReference type="EMBL" id="JBHSQI010000003">
    <property type="protein sequence ID" value="MFC6153459.1"/>
    <property type="molecule type" value="Genomic_DNA"/>
</dbReference>
<comment type="caution">
    <text evidence="2">The sequence shown here is derived from an EMBL/GenBank/DDBJ whole genome shotgun (WGS) entry which is preliminary data.</text>
</comment>
<sequence length="118" mass="12585">MLSTLLRTLVRAVALTLLFLGQIWAWDTFAPSTDANIGAGLLAFLVSAVVAFGWSWRDAVRHGWLNALVCWTLAAVLFDVTVSLANGFDGGGFMAVLTLVPAAVGTLIGGLVRVVRRR</sequence>
<organism evidence="2 3">
    <name type="scientific">Nocardioides yefusunii</name>
    <dbReference type="NCBI Taxonomy" id="2500546"/>
    <lineage>
        <taxon>Bacteria</taxon>
        <taxon>Bacillati</taxon>
        <taxon>Actinomycetota</taxon>
        <taxon>Actinomycetes</taxon>
        <taxon>Propionibacteriales</taxon>
        <taxon>Nocardioidaceae</taxon>
        <taxon>Nocardioides</taxon>
    </lineage>
</organism>
<dbReference type="RefSeq" id="WP_128221281.1">
    <property type="nucleotide sequence ID" value="NZ_CP034929.1"/>
</dbReference>
<evidence type="ECO:0000256" key="1">
    <source>
        <dbReference type="SAM" id="Phobius"/>
    </source>
</evidence>